<dbReference type="AlphaFoldDB" id="A0AAE0IPJ9"/>
<evidence type="ECO:0000256" key="2">
    <source>
        <dbReference type="SAM" id="Phobius"/>
    </source>
</evidence>
<keyword evidence="2" id="KW-1133">Transmembrane helix</keyword>
<feature type="transmembrane region" description="Helical" evidence="2">
    <location>
        <begin position="192"/>
        <end position="213"/>
    </location>
</feature>
<dbReference type="EMBL" id="JAUEDM010000001">
    <property type="protein sequence ID" value="KAK3328799.1"/>
    <property type="molecule type" value="Genomic_DNA"/>
</dbReference>
<name>A0AAE0IPJ9_9PEZI</name>
<sequence>MFPNRRRNVGARDSLEGRRGLRRRQNRVEIVDDALSSDDDNGVDSDGVDSDPEEDDDDDDDKTEVTLIPKPTGALAPDVPGLSATSERVIPTLTAISHSPAPDPKPGSKPTLRSQSSSSTTFTTSTTSSSSVGVMETSLPAAGVAAGVPTTTASYPSSSTGVAEGQLLDSDDNVPDVRLQNGNGGLSAGQKAGIALGVIGLVALLCGLGYFLWKRYLVHREREIASWSSSPNNATPPAHPDASATIDPRTNSQILDDLIAASYAHQNGGGTSPAVGFVATTDEKTPDGTYPVSILPPAPKGSQPEIRSSIASWLRRHHPLHLNPLSQRGSMLSAVSFGGNRSPSLGLRGTISPSDSISQRNTMASTNYSTRNSIYNVYSAEQSTDDLVPPLPVMKVPTTPKPRQQQYQSGWSDSTVDRDTMMSGSVDSASTSILYMYGRPPTTTVGTPLQGQHEMVSPRMLMAIGDEQPSKEAMTRSPGFYEAGDI</sequence>
<keyword evidence="2" id="KW-0472">Membrane</keyword>
<feature type="compositionally biased region" description="Polar residues" evidence="1">
    <location>
        <begin position="401"/>
        <end position="414"/>
    </location>
</feature>
<organism evidence="3 4">
    <name type="scientific">Apodospora peruviana</name>
    <dbReference type="NCBI Taxonomy" id="516989"/>
    <lineage>
        <taxon>Eukaryota</taxon>
        <taxon>Fungi</taxon>
        <taxon>Dikarya</taxon>
        <taxon>Ascomycota</taxon>
        <taxon>Pezizomycotina</taxon>
        <taxon>Sordariomycetes</taxon>
        <taxon>Sordariomycetidae</taxon>
        <taxon>Sordariales</taxon>
        <taxon>Lasiosphaeriaceae</taxon>
        <taxon>Apodospora</taxon>
    </lineage>
</organism>
<keyword evidence="2" id="KW-0812">Transmembrane</keyword>
<dbReference type="Proteomes" id="UP001283341">
    <property type="component" value="Unassembled WGS sequence"/>
</dbReference>
<evidence type="ECO:0000313" key="3">
    <source>
        <dbReference type="EMBL" id="KAK3328799.1"/>
    </source>
</evidence>
<feature type="region of interest" description="Disordered" evidence="1">
    <location>
        <begin position="397"/>
        <end position="424"/>
    </location>
</feature>
<accession>A0AAE0IPJ9</accession>
<feature type="compositionally biased region" description="Acidic residues" evidence="1">
    <location>
        <begin position="31"/>
        <end position="62"/>
    </location>
</feature>
<evidence type="ECO:0000256" key="1">
    <source>
        <dbReference type="SAM" id="MobiDB-lite"/>
    </source>
</evidence>
<feature type="compositionally biased region" description="Low complexity" evidence="1">
    <location>
        <begin position="114"/>
        <end position="131"/>
    </location>
</feature>
<protein>
    <submittedName>
        <fullName evidence="3">Uncharacterized protein</fullName>
    </submittedName>
</protein>
<proteinExistence type="predicted"/>
<evidence type="ECO:0000313" key="4">
    <source>
        <dbReference type="Proteomes" id="UP001283341"/>
    </source>
</evidence>
<reference evidence="3" key="1">
    <citation type="journal article" date="2023" name="Mol. Phylogenet. Evol.">
        <title>Genome-scale phylogeny and comparative genomics of the fungal order Sordariales.</title>
        <authorList>
            <person name="Hensen N."/>
            <person name="Bonometti L."/>
            <person name="Westerberg I."/>
            <person name="Brannstrom I.O."/>
            <person name="Guillou S."/>
            <person name="Cros-Aarteil S."/>
            <person name="Calhoun S."/>
            <person name="Haridas S."/>
            <person name="Kuo A."/>
            <person name="Mondo S."/>
            <person name="Pangilinan J."/>
            <person name="Riley R."/>
            <person name="LaButti K."/>
            <person name="Andreopoulos B."/>
            <person name="Lipzen A."/>
            <person name="Chen C."/>
            <person name="Yan M."/>
            <person name="Daum C."/>
            <person name="Ng V."/>
            <person name="Clum A."/>
            <person name="Steindorff A."/>
            <person name="Ohm R.A."/>
            <person name="Martin F."/>
            <person name="Silar P."/>
            <person name="Natvig D.O."/>
            <person name="Lalanne C."/>
            <person name="Gautier V."/>
            <person name="Ament-Velasquez S.L."/>
            <person name="Kruys A."/>
            <person name="Hutchinson M.I."/>
            <person name="Powell A.J."/>
            <person name="Barry K."/>
            <person name="Miller A.N."/>
            <person name="Grigoriev I.V."/>
            <person name="Debuchy R."/>
            <person name="Gladieux P."/>
            <person name="Hiltunen Thoren M."/>
            <person name="Johannesson H."/>
        </authorList>
    </citation>
    <scope>NUCLEOTIDE SEQUENCE</scope>
    <source>
        <strain evidence="3">CBS 118394</strain>
    </source>
</reference>
<keyword evidence="4" id="KW-1185">Reference proteome</keyword>
<comment type="caution">
    <text evidence="3">The sequence shown here is derived from an EMBL/GenBank/DDBJ whole genome shotgun (WGS) entry which is preliminary data.</text>
</comment>
<feature type="region of interest" description="Disordered" evidence="1">
    <location>
        <begin position="1"/>
        <end position="133"/>
    </location>
</feature>
<gene>
    <name evidence="3" type="ORF">B0H66DRAFT_596414</name>
</gene>
<reference evidence="3" key="2">
    <citation type="submission" date="2023-06" db="EMBL/GenBank/DDBJ databases">
        <authorList>
            <consortium name="Lawrence Berkeley National Laboratory"/>
            <person name="Haridas S."/>
            <person name="Hensen N."/>
            <person name="Bonometti L."/>
            <person name="Westerberg I."/>
            <person name="Brannstrom I.O."/>
            <person name="Guillou S."/>
            <person name="Cros-Aarteil S."/>
            <person name="Calhoun S."/>
            <person name="Kuo A."/>
            <person name="Mondo S."/>
            <person name="Pangilinan J."/>
            <person name="Riley R."/>
            <person name="Labutti K."/>
            <person name="Andreopoulos B."/>
            <person name="Lipzen A."/>
            <person name="Chen C."/>
            <person name="Yanf M."/>
            <person name="Daum C."/>
            <person name="Ng V."/>
            <person name="Clum A."/>
            <person name="Steindorff A."/>
            <person name="Ohm R."/>
            <person name="Martin F."/>
            <person name="Silar P."/>
            <person name="Natvig D."/>
            <person name="Lalanne C."/>
            <person name="Gautier V."/>
            <person name="Ament-Velasquez S.L."/>
            <person name="Kruys A."/>
            <person name="Hutchinson M.I."/>
            <person name="Powell A.J."/>
            <person name="Barry K."/>
            <person name="Miller A.N."/>
            <person name="Grigoriev I.V."/>
            <person name="Debuchy R."/>
            <person name="Gladieux P."/>
            <person name="Thoren M.H."/>
            <person name="Johannesson H."/>
        </authorList>
    </citation>
    <scope>NUCLEOTIDE SEQUENCE</scope>
    <source>
        <strain evidence="3">CBS 118394</strain>
    </source>
</reference>